<comment type="caution">
    <text evidence="2">The sequence shown here is derived from an EMBL/GenBank/DDBJ whole genome shotgun (WGS) entry which is preliminary data.</text>
</comment>
<evidence type="ECO:0000313" key="2">
    <source>
        <dbReference type="EMBL" id="GFE54360.1"/>
    </source>
</evidence>
<name>A0A9W5WUU9_BABOV</name>
<dbReference type="Proteomes" id="UP001057455">
    <property type="component" value="Unassembled WGS sequence"/>
</dbReference>
<sequence length="769" mass="84767">MQERHRMPERTAGWQWLDWNALGSRSSRLSLMMSESSEGSSQLSYSTQMLHQANGNRRDCGYKHSSQGSDDVVHARVARSDTSDSIRDSIDKGWRTADNMPRIPTLNLALLDNRASIPLSSLGEQDQAPPPPMKVKHSQNDISPKVEDNGLGGRQLNRMKVRDIPNKMDVVAQLNRIQTQLERKLSTVRLEYQAGLTSSAIKGIQNKQSARKMFSIQTDDDSVSLHSGTTVDGHTSHKVVGPTTEAGPDNLNTIAATGISTTGVVDTITDKLGSVLNSVWSSDVLNNSGLGNVLDNVLGDGEEEPRQTYMPRKFVAPNWHTITNRNGKEPIGTANQRRSRREISIAGLRKASEAVNANLVNKVGELPKRGGNMYDELLVAGIIQREKDKEVVGGTGYCLDVGGDATNTQQGDTVVHLSNAVTQLDKTNDLGESVGKCSIQLSDSTESDYISTNIKTSVANVYSFVENIIGGGDSSHTATPQSNHRTNVSTRNMRYRQIWGNNSPIKNITQSGYATKVVQSGIKENQITGEAKESELKGQLRRRTVAKRHEYTVENGLGSSIVNSSGVVKGTDLVDTTCKVIPLSTSEMGEVDAMCRDNDTSNLIIDDGVVERNIDAAALTHLPTISGNSIKGLKDYSLEYLTALSKVNTKCALLNQREMEINNENIDANIKTNKTMVKPWFRNPLGEKAWTDKTKGTNRNGYVPEVDIDKVPDDTLQQHMEHIATYRLDLEEQERHNVLDPFYEYERAKQNKVPSDSDWAKYGRPVGRH</sequence>
<organism evidence="2 3">
    <name type="scientific">Babesia ovis</name>
    <dbReference type="NCBI Taxonomy" id="5869"/>
    <lineage>
        <taxon>Eukaryota</taxon>
        <taxon>Sar</taxon>
        <taxon>Alveolata</taxon>
        <taxon>Apicomplexa</taxon>
        <taxon>Aconoidasida</taxon>
        <taxon>Piroplasmida</taxon>
        <taxon>Babesiidae</taxon>
        <taxon>Babesia</taxon>
    </lineage>
</organism>
<dbReference type="EMBL" id="BLIY01000015">
    <property type="protein sequence ID" value="GFE54360.1"/>
    <property type="molecule type" value="Genomic_DNA"/>
</dbReference>
<accession>A0A9W5WUU9</accession>
<feature type="region of interest" description="Disordered" evidence="1">
    <location>
        <begin position="58"/>
        <end position="86"/>
    </location>
</feature>
<gene>
    <name evidence="2" type="ORF">BaOVIS_017640</name>
</gene>
<dbReference type="AlphaFoldDB" id="A0A9W5WUU9"/>
<evidence type="ECO:0000313" key="3">
    <source>
        <dbReference type="Proteomes" id="UP001057455"/>
    </source>
</evidence>
<protein>
    <submittedName>
        <fullName evidence="2">Glucose-6-phosphate dehydrogenase, putative</fullName>
    </submittedName>
</protein>
<reference evidence="2" key="1">
    <citation type="submission" date="2019-12" db="EMBL/GenBank/DDBJ databases">
        <title>Genome sequence of Babesia ovis.</title>
        <authorList>
            <person name="Yamagishi J."/>
            <person name="Sevinc F."/>
            <person name="Xuan X."/>
        </authorList>
    </citation>
    <scope>NUCLEOTIDE SEQUENCE</scope>
    <source>
        <strain evidence="2">Selcuk</strain>
    </source>
</reference>
<keyword evidence="3" id="KW-1185">Reference proteome</keyword>
<dbReference type="OrthoDB" id="366458at2759"/>
<proteinExistence type="predicted"/>
<evidence type="ECO:0000256" key="1">
    <source>
        <dbReference type="SAM" id="MobiDB-lite"/>
    </source>
</evidence>
<feature type="region of interest" description="Disordered" evidence="1">
    <location>
        <begin position="120"/>
        <end position="152"/>
    </location>
</feature>
<feature type="compositionally biased region" description="Basic and acidic residues" evidence="1">
    <location>
        <begin position="71"/>
        <end position="86"/>
    </location>
</feature>